<name>A0A2L2SXP0_9HYPO</name>
<sequence length="78" mass="9157">MCTSTHQFTKCGQCMNILDEDYPCIFRCKLHKQGRRCEKTTKDESTKDESTKDADADDYGECVKREEERKRKAKENSK</sequence>
<organism evidence="2 3">
    <name type="scientific">Fusarium venenatum</name>
    <dbReference type="NCBI Taxonomy" id="56646"/>
    <lineage>
        <taxon>Eukaryota</taxon>
        <taxon>Fungi</taxon>
        <taxon>Dikarya</taxon>
        <taxon>Ascomycota</taxon>
        <taxon>Pezizomycotina</taxon>
        <taxon>Sordariomycetes</taxon>
        <taxon>Hypocreomycetidae</taxon>
        <taxon>Hypocreales</taxon>
        <taxon>Nectriaceae</taxon>
        <taxon>Fusarium</taxon>
    </lineage>
</organism>
<keyword evidence="3" id="KW-1185">Reference proteome</keyword>
<reference evidence="3" key="1">
    <citation type="submission" date="2014-10" db="EMBL/GenBank/DDBJ databases">
        <authorList>
            <person name="King R."/>
        </authorList>
    </citation>
    <scope>NUCLEOTIDE SEQUENCE [LARGE SCALE GENOMIC DNA]</scope>
    <source>
        <strain evidence="3">A3/5</strain>
    </source>
</reference>
<dbReference type="Proteomes" id="UP000245910">
    <property type="component" value="Chromosome II"/>
</dbReference>
<evidence type="ECO:0000256" key="1">
    <source>
        <dbReference type="SAM" id="MobiDB-lite"/>
    </source>
</evidence>
<dbReference type="EMBL" id="LN649230">
    <property type="protein sequence ID" value="CEI61489.1"/>
    <property type="molecule type" value="Genomic_DNA"/>
</dbReference>
<evidence type="ECO:0000313" key="3">
    <source>
        <dbReference type="Proteomes" id="UP000245910"/>
    </source>
</evidence>
<protein>
    <submittedName>
        <fullName evidence="2">Uncharacterized protein</fullName>
    </submittedName>
</protein>
<evidence type="ECO:0000313" key="2">
    <source>
        <dbReference type="EMBL" id="CEI61489.1"/>
    </source>
</evidence>
<feature type="region of interest" description="Disordered" evidence="1">
    <location>
        <begin position="35"/>
        <end position="60"/>
    </location>
</feature>
<accession>A0A2L2SXP0</accession>
<dbReference type="AlphaFoldDB" id="A0A2L2SXP0"/>
<feature type="compositionally biased region" description="Basic and acidic residues" evidence="1">
    <location>
        <begin position="35"/>
        <end position="54"/>
    </location>
</feature>
<proteinExistence type="predicted"/>